<dbReference type="CDD" id="cd13220">
    <property type="entry name" value="PH-GRAM_GRAMDC"/>
    <property type="match status" value="1"/>
</dbReference>
<feature type="transmembrane region" description="Helical" evidence="2">
    <location>
        <begin position="598"/>
        <end position="616"/>
    </location>
</feature>
<accession>A0A8B9X0F9</accession>
<feature type="region of interest" description="Disordered" evidence="1">
    <location>
        <begin position="1"/>
        <end position="106"/>
    </location>
</feature>
<feature type="compositionally biased region" description="Polar residues" evidence="1">
    <location>
        <begin position="268"/>
        <end position="278"/>
    </location>
</feature>
<evidence type="ECO:0000259" key="3">
    <source>
        <dbReference type="SMART" id="SM00568"/>
    </source>
</evidence>
<dbReference type="InterPro" id="IPR052633">
    <property type="entry name" value="GRAM_domain_protein_2B"/>
</dbReference>
<protein>
    <submittedName>
        <fullName evidence="4">GRAM domain containing 2B</fullName>
    </submittedName>
</protein>
<dbReference type="AlphaFoldDB" id="A0A8B9X0F9"/>
<dbReference type="Proteomes" id="UP000694520">
    <property type="component" value="Chromosome 8"/>
</dbReference>
<dbReference type="GeneTree" id="ENSGT00940000156980"/>
<keyword evidence="5" id="KW-1185">Reference proteome</keyword>
<evidence type="ECO:0000313" key="4">
    <source>
        <dbReference type="Ensembl" id="ENSBGRP00000014729.1"/>
    </source>
</evidence>
<dbReference type="InterPro" id="IPR004182">
    <property type="entry name" value="GRAM"/>
</dbReference>
<feature type="compositionally biased region" description="Basic and acidic residues" evidence="1">
    <location>
        <begin position="81"/>
        <end position="99"/>
    </location>
</feature>
<feature type="region of interest" description="Disordered" evidence="1">
    <location>
        <begin position="263"/>
        <end position="284"/>
    </location>
</feature>
<dbReference type="Ensembl" id="ENSBGRT00000016956.1">
    <property type="protein sequence ID" value="ENSBGRP00000014729.1"/>
    <property type="gene ID" value="ENSBGRG00000008902.1"/>
</dbReference>
<organism evidence="4 5">
    <name type="scientific">Bos mutus grunniens</name>
    <name type="common">Wild yak</name>
    <name type="synonym">Bos grunniens</name>
    <dbReference type="NCBI Taxonomy" id="30521"/>
    <lineage>
        <taxon>Eukaryota</taxon>
        <taxon>Metazoa</taxon>
        <taxon>Chordata</taxon>
        <taxon>Craniata</taxon>
        <taxon>Vertebrata</taxon>
        <taxon>Euteleostomi</taxon>
        <taxon>Mammalia</taxon>
        <taxon>Eutheria</taxon>
        <taxon>Laurasiatheria</taxon>
        <taxon>Artiodactyla</taxon>
        <taxon>Ruminantia</taxon>
        <taxon>Pecora</taxon>
        <taxon>Bovidae</taxon>
        <taxon>Bovinae</taxon>
        <taxon>Bos</taxon>
    </lineage>
</organism>
<dbReference type="PANTHER" id="PTHR46645:SF2">
    <property type="entry name" value="GRAM DOMAIN-CONTAINING PROTEIN 2B"/>
    <property type="match status" value="1"/>
</dbReference>
<gene>
    <name evidence="4" type="primary">GRAMD2B</name>
</gene>
<proteinExistence type="predicted"/>
<dbReference type="FunFam" id="2.30.29.30:FF:000086">
    <property type="entry name" value="GRAM domain-containing protein 2B isoform 2"/>
    <property type="match status" value="1"/>
</dbReference>
<dbReference type="PANTHER" id="PTHR46645">
    <property type="entry name" value="GRAM DOMAIN-CONTAINING PROTEIN 2B-RELATED"/>
    <property type="match status" value="1"/>
</dbReference>
<evidence type="ECO:0000256" key="1">
    <source>
        <dbReference type="SAM" id="MobiDB-lite"/>
    </source>
</evidence>
<evidence type="ECO:0000256" key="2">
    <source>
        <dbReference type="SAM" id="Phobius"/>
    </source>
</evidence>
<reference evidence="4" key="2">
    <citation type="submission" date="2025-08" db="UniProtKB">
        <authorList>
            <consortium name="Ensembl"/>
        </authorList>
    </citation>
    <scope>IDENTIFICATION</scope>
</reference>
<reference evidence="4" key="3">
    <citation type="submission" date="2025-09" db="UniProtKB">
        <authorList>
            <consortium name="Ensembl"/>
        </authorList>
    </citation>
    <scope>IDENTIFICATION</scope>
</reference>
<reference evidence="4" key="1">
    <citation type="submission" date="2019-05" db="EMBL/GenBank/DDBJ databases">
        <authorList>
            <person name="Zhang S."/>
            <person name="Liu J."/>
        </authorList>
    </citation>
    <scope>NUCLEOTIDE SEQUENCE [LARGE SCALE GENOMIC DNA]</scope>
</reference>
<dbReference type="Pfam" id="PF02893">
    <property type="entry name" value="GRAM"/>
    <property type="match status" value="1"/>
</dbReference>
<name>A0A8B9X0F9_BOSMU</name>
<evidence type="ECO:0000313" key="5">
    <source>
        <dbReference type="Proteomes" id="UP000694520"/>
    </source>
</evidence>
<keyword evidence="2" id="KW-1133">Transmembrane helix</keyword>
<keyword evidence="2" id="KW-0812">Transmembrane</keyword>
<keyword evidence="2" id="KW-0472">Membrane</keyword>
<dbReference type="Gene3D" id="2.30.29.30">
    <property type="entry name" value="Pleckstrin-homology domain (PH domain)/Phosphotyrosine-binding domain (PTB)"/>
    <property type="match status" value="1"/>
</dbReference>
<feature type="transmembrane region" description="Helical" evidence="2">
    <location>
        <begin position="344"/>
        <end position="365"/>
    </location>
</feature>
<dbReference type="InterPro" id="IPR011993">
    <property type="entry name" value="PH-like_dom_sf"/>
</dbReference>
<dbReference type="GO" id="GO:0042802">
    <property type="term" value="F:identical protein binding"/>
    <property type="evidence" value="ECO:0007669"/>
    <property type="project" value="Ensembl"/>
</dbReference>
<sequence length="619" mass="68754">MTELQQDVDDTKSAKVLGKRESKVGSAHSEAENGVEEKKKVCRSPAALSPTPSSEAESQDQKRTISLRSKSSFDGAPVANEKSDCKTESKNDSKIERKKSSSSSQDKANMHFHKLFLDVPTEEPLRQSFTCALQKEILYQGKLFVSENWICFHSKVFGKDTKISIPAFSVTLIKKTKTALLVPNALIIATVTDRYIFVSLLSRDSTYKLLKSVCGHLENTGIGSGPSPSSLENSFRADRPSSLPLDFNDEFSDLDGVVRRRRQDMEGYSSSGSQTPESENSRDFHVTESQTVLNVSKGEAKPTRADPLVNRVPEGKAKSLPGHAGQSETTGIIPRVKSEKCPTLHHILIFYAIVVCALIISTFYMRYRINTLEEQLGSLTSIVDTHQTEQTAPSGLGSQVQLNVEALCQELTANIMRLEKVSAFFPVLGQSLYLLPQSINSVAQSCLMLCNPMDSSMPGFLSITNSQNLLKLMSIESVMPSNHLILCHPLLLSPSIFPSIRVFSNESALRIRWPKYWSFSFNISPSNEYSGLISFRMDWLDLLAVQGILKSLLQHHSSKASIVQRSAFFTIQLSHPYMTTGKTIALTRRTFVGKVMSLLFNMLSRLVLLLGDSFMLRFL</sequence>
<dbReference type="SMART" id="SM00568">
    <property type="entry name" value="GRAM"/>
    <property type="match status" value="1"/>
</dbReference>
<feature type="domain" description="GRAM" evidence="3">
    <location>
        <begin position="110"/>
        <end position="177"/>
    </location>
</feature>
<feature type="compositionally biased region" description="Basic and acidic residues" evidence="1">
    <location>
        <begin position="9"/>
        <end position="39"/>
    </location>
</feature>
<dbReference type="GO" id="GO:0005881">
    <property type="term" value="C:cytoplasmic microtubule"/>
    <property type="evidence" value="ECO:0007669"/>
    <property type="project" value="Ensembl"/>
</dbReference>